<dbReference type="Pfam" id="PF13041">
    <property type="entry name" value="PPR_2"/>
    <property type="match status" value="1"/>
</dbReference>
<feature type="non-terminal residue" evidence="4">
    <location>
        <position position="1"/>
    </location>
</feature>
<evidence type="ECO:0000256" key="1">
    <source>
        <dbReference type="PROSITE-ProRule" id="PRU00708"/>
    </source>
</evidence>
<feature type="repeat" description="PPR" evidence="1">
    <location>
        <begin position="148"/>
        <end position="182"/>
    </location>
</feature>
<dbReference type="GO" id="GO:0005759">
    <property type="term" value="C:mitochondrial matrix"/>
    <property type="evidence" value="ECO:0007669"/>
    <property type="project" value="TreeGrafter"/>
</dbReference>
<dbReference type="PANTHER" id="PTHR24014">
    <property type="entry name" value="2-OXOGLUTARATE AND IRON-DEPENDENT OXYGENASE DOMAIN-CONTAINING PROTEIN 2"/>
    <property type="match status" value="1"/>
</dbReference>
<comment type="caution">
    <text evidence="4">The sequence shown here is derived from an EMBL/GenBank/DDBJ whole genome shotgun (WGS) entry which is preliminary data.</text>
</comment>
<organism evidence="4 5">
    <name type="scientific">Eleutherodactylus coqui</name>
    <name type="common">Puerto Rican coqui</name>
    <dbReference type="NCBI Taxonomy" id="57060"/>
    <lineage>
        <taxon>Eukaryota</taxon>
        <taxon>Metazoa</taxon>
        <taxon>Chordata</taxon>
        <taxon>Craniata</taxon>
        <taxon>Vertebrata</taxon>
        <taxon>Euteleostomi</taxon>
        <taxon>Amphibia</taxon>
        <taxon>Batrachia</taxon>
        <taxon>Anura</taxon>
        <taxon>Neobatrachia</taxon>
        <taxon>Hyloidea</taxon>
        <taxon>Eleutherodactylidae</taxon>
        <taxon>Eleutherodactylinae</taxon>
        <taxon>Eleutherodactylus</taxon>
        <taxon>Eleutherodactylus</taxon>
    </lineage>
</organism>
<evidence type="ECO:0000256" key="3">
    <source>
        <dbReference type="SAM" id="SignalP"/>
    </source>
</evidence>
<feature type="region of interest" description="Disordered" evidence="2">
    <location>
        <begin position="76"/>
        <end position="106"/>
    </location>
</feature>
<sequence length="248" mass="27602">MPAAMGILRILTRLPSPPLAWGWLTGVQPVCGHMCAARLWPLAPLPTRTLCTRTAAGQEDDVFGTLSDVYSSRTTFRKSSPELRDTQYEEEDEGPGGAQPVQKGHRGGRNTPYWYFLQCKAKIKADQLAEALQLFEVTMLKEERLQPEESNYTVLMGGCGRAGYVKKAFQLYSDMKKRGLVPTDATYTALFNACAESPWKDSGLQYALKLRQELIDKNIELNLITYRSLLKVCALSSGLPGSAEIFKE</sequence>
<evidence type="ECO:0008006" key="6">
    <source>
        <dbReference type="Google" id="ProtNLM"/>
    </source>
</evidence>
<dbReference type="EMBL" id="WNTK01008402">
    <property type="protein sequence ID" value="KAG9463014.1"/>
    <property type="molecule type" value="Genomic_DNA"/>
</dbReference>
<protein>
    <recommendedName>
        <fullName evidence="6">Pentatricopeptide repeat domain 1</fullName>
    </recommendedName>
</protein>
<dbReference type="InterPro" id="IPR002885">
    <property type="entry name" value="PPR_rpt"/>
</dbReference>
<dbReference type="GO" id="GO:0000049">
    <property type="term" value="F:tRNA binding"/>
    <property type="evidence" value="ECO:0007669"/>
    <property type="project" value="TreeGrafter"/>
</dbReference>
<dbReference type="OrthoDB" id="185373at2759"/>
<dbReference type="Pfam" id="PF13812">
    <property type="entry name" value="PPR_3"/>
    <property type="match status" value="1"/>
</dbReference>
<dbReference type="InterPro" id="IPR011990">
    <property type="entry name" value="TPR-like_helical_dom_sf"/>
</dbReference>
<keyword evidence="3" id="KW-0732">Signal</keyword>
<dbReference type="GO" id="GO:0042780">
    <property type="term" value="P:tRNA 3'-end processing"/>
    <property type="evidence" value="ECO:0007669"/>
    <property type="project" value="TreeGrafter"/>
</dbReference>
<gene>
    <name evidence="4" type="ORF">GDO78_022594</name>
</gene>
<evidence type="ECO:0000313" key="5">
    <source>
        <dbReference type="Proteomes" id="UP000770717"/>
    </source>
</evidence>
<feature type="chain" id="PRO_5035154080" description="Pentatricopeptide repeat domain 1" evidence="3">
    <location>
        <begin position="23"/>
        <end position="248"/>
    </location>
</feature>
<keyword evidence="5" id="KW-1185">Reference proteome</keyword>
<dbReference type="AlphaFoldDB" id="A0A8J6E7H5"/>
<dbReference type="FunFam" id="1.25.40.10:FF:000638">
    <property type="entry name" value="Pentatricopeptide repeat domain 1"/>
    <property type="match status" value="1"/>
</dbReference>
<dbReference type="NCBIfam" id="TIGR00756">
    <property type="entry name" value="PPR"/>
    <property type="match status" value="1"/>
</dbReference>
<dbReference type="PANTHER" id="PTHR24014:SF6">
    <property type="entry name" value="PENTATRICOPEPTIDE REPEAT-CONTAINING PROTEIN 1, MITOCHONDRIAL"/>
    <property type="match status" value="1"/>
</dbReference>
<evidence type="ECO:0000313" key="4">
    <source>
        <dbReference type="EMBL" id="KAG9463014.1"/>
    </source>
</evidence>
<proteinExistence type="predicted"/>
<dbReference type="Proteomes" id="UP000770717">
    <property type="component" value="Unassembled WGS sequence"/>
</dbReference>
<evidence type="ECO:0000256" key="2">
    <source>
        <dbReference type="SAM" id="MobiDB-lite"/>
    </source>
</evidence>
<dbReference type="Gene3D" id="1.25.40.10">
    <property type="entry name" value="Tetratricopeptide repeat domain"/>
    <property type="match status" value="1"/>
</dbReference>
<name>A0A8J6E7H5_ELECQ</name>
<feature type="signal peptide" evidence="3">
    <location>
        <begin position="1"/>
        <end position="22"/>
    </location>
</feature>
<reference evidence="4" key="1">
    <citation type="thesis" date="2020" institute="ProQuest LLC" country="789 East Eisenhower Parkway, Ann Arbor, MI, USA">
        <title>Comparative Genomics and Chromosome Evolution.</title>
        <authorList>
            <person name="Mudd A.B."/>
        </authorList>
    </citation>
    <scope>NUCLEOTIDE SEQUENCE</scope>
    <source>
        <strain evidence="4">HN-11 Male</strain>
        <tissue evidence="4">Kidney and liver</tissue>
    </source>
</reference>
<accession>A0A8J6E7H5</accession>
<dbReference type="PROSITE" id="PS51375">
    <property type="entry name" value="PPR"/>
    <property type="match status" value="1"/>
</dbReference>